<dbReference type="RefSeq" id="WP_249319551.1">
    <property type="nucleotide sequence ID" value="NZ_JACRSN010000010.1"/>
</dbReference>
<gene>
    <name evidence="1" type="ORF">IAG03_07745</name>
</gene>
<reference evidence="1" key="1">
    <citation type="submission" date="2020-08" db="EMBL/GenBank/DDBJ databases">
        <title>Genome public.</title>
        <authorList>
            <person name="Liu C."/>
            <person name="Sun Q."/>
        </authorList>
    </citation>
    <scope>NUCLEOTIDE SEQUENCE</scope>
    <source>
        <strain evidence="1">NSJ-40</strain>
    </source>
</reference>
<dbReference type="Proteomes" id="UP000651482">
    <property type="component" value="Unassembled WGS sequence"/>
</dbReference>
<proteinExistence type="predicted"/>
<accession>A0A926D8Y5</accession>
<comment type="caution">
    <text evidence="1">The sequence shown here is derived from an EMBL/GenBank/DDBJ whole genome shotgun (WGS) entry which is preliminary data.</text>
</comment>
<evidence type="ECO:0000313" key="2">
    <source>
        <dbReference type="Proteomes" id="UP000651482"/>
    </source>
</evidence>
<keyword evidence="2" id="KW-1185">Reference proteome</keyword>
<dbReference type="AlphaFoldDB" id="A0A926D8Y5"/>
<evidence type="ECO:0000313" key="1">
    <source>
        <dbReference type="EMBL" id="MBC8533896.1"/>
    </source>
</evidence>
<protein>
    <submittedName>
        <fullName evidence="1">DUF5131 family protein</fullName>
    </submittedName>
</protein>
<dbReference type="Pfam" id="PF07505">
    <property type="entry name" value="DUF5131"/>
    <property type="match status" value="1"/>
</dbReference>
<name>A0A926D8Y5_9FIRM</name>
<dbReference type="InterPro" id="IPR011101">
    <property type="entry name" value="DUF5131"/>
</dbReference>
<organism evidence="1 2">
    <name type="scientific">Yeguia hominis</name>
    <dbReference type="NCBI Taxonomy" id="2763662"/>
    <lineage>
        <taxon>Bacteria</taxon>
        <taxon>Bacillati</taxon>
        <taxon>Bacillota</taxon>
        <taxon>Clostridia</taxon>
        <taxon>Eubacteriales</taxon>
        <taxon>Yeguiaceae</taxon>
        <taxon>Yeguia</taxon>
    </lineage>
</organism>
<dbReference type="EMBL" id="JACRSN010000010">
    <property type="protein sequence ID" value="MBC8533896.1"/>
    <property type="molecule type" value="Genomic_DNA"/>
</dbReference>
<sequence length="253" mass="28886">MAGWNPWHGCKKVSPGCQNCYVYRIDAEHGRDAAEVFKTADFALPLRRARTGGYKLPPGELIFTCFSSDFFLDQADPWREEAWKMIDCRRDLRFYIVTKRPERIQACLPQNWGDGWEHVTICCTVENQAMADRRLPVFRTLPLLHREIICEPLLEEIHLREHLRGNWIDRVTAGGESGPGARLCDYSWILALRADCASCGTAFHFKQTGAQFRKDGRVYRIARRFQQQQATRAGIDLPARMAADPAAAACENP</sequence>